<comment type="caution">
    <text evidence="2">The sequence shown here is derived from an EMBL/GenBank/DDBJ whole genome shotgun (WGS) entry which is preliminary data.</text>
</comment>
<name>A0ABT6Y8Y2_9BACT</name>
<proteinExistence type="predicted"/>
<sequence length="121" mass="13850">MTKDMNFLLKLEELGQLLLSIVLFQQLDYAWWIYPACILLPDISMLGYLLNTKVGAWGYNLFHHKLLAIAILALGYWLNHDLLILSGIILFGHSAMDRALGYGLKYTDSFQHTHLGWVGKK</sequence>
<dbReference type="RefSeq" id="WP_283344817.1">
    <property type="nucleotide sequence ID" value="NZ_JASHIF010000009.1"/>
</dbReference>
<gene>
    <name evidence="2" type="ORF">QM524_12265</name>
</gene>
<evidence type="ECO:0000313" key="3">
    <source>
        <dbReference type="Proteomes" id="UP001236507"/>
    </source>
</evidence>
<organism evidence="2 3">
    <name type="scientific">Flectobacillus roseus</name>
    <dbReference type="NCBI Taxonomy" id="502259"/>
    <lineage>
        <taxon>Bacteria</taxon>
        <taxon>Pseudomonadati</taxon>
        <taxon>Bacteroidota</taxon>
        <taxon>Cytophagia</taxon>
        <taxon>Cytophagales</taxon>
        <taxon>Flectobacillaceae</taxon>
        <taxon>Flectobacillus</taxon>
    </lineage>
</organism>
<dbReference type="EMBL" id="JASHIF010000009">
    <property type="protein sequence ID" value="MDI9859986.1"/>
    <property type="molecule type" value="Genomic_DNA"/>
</dbReference>
<evidence type="ECO:0000256" key="1">
    <source>
        <dbReference type="SAM" id="Phobius"/>
    </source>
</evidence>
<keyword evidence="3" id="KW-1185">Reference proteome</keyword>
<dbReference type="Pfam" id="PF14079">
    <property type="entry name" value="DUF4260"/>
    <property type="match status" value="1"/>
</dbReference>
<feature type="transmembrane region" description="Helical" evidence="1">
    <location>
        <begin position="62"/>
        <end position="78"/>
    </location>
</feature>
<keyword evidence="1" id="KW-1133">Transmembrane helix</keyword>
<dbReference type="InterPro" id="IPR025356">
    <property type="entry name" value="DUF4260"/>
</dbReference>
<accession>A0ABT6Y8Y2</accession>
<feature type="transmembrane region" description="Helical" evidence="1">
    <location>
        <begin position="31"/>
        <end position="50"/>
    </location>
</feature>
<reference evidence="2 3" key="1">
    <citation type="submission" date="2023-05" db="EMBL/GenBank/DDBJ databases">
        <title>Novel species of genus Flectobacillus isolated from stream in China.</title>
        <authorList>
            <person name="Lu H."/>
        </authorList>
    </citation>
    <scope>NUCLEOTIDE SEQUENCE [LARGE SCALE GENOMIC DNA]</scope>
    <source>
        <strain evidence="2 3">KCTC 42575</strain>
    </source>
</reference>
<dbReference type="Proteomes" id="UP001236507">
    <property type="component" value="Unassembled WGS sequence"/>
</dbReference>
<keyword evidence="1" id="KW-0812">Transmembrane</keyword>
<evidence type="ECO:0000313" key="2">
    <source>
        <dbReference type="EMBL" id="MDI9859986.1"/>
    </source>
</evidence>
<protein>
    <submittedName>
        <fullName evidence="2">DUF4260 domain-containing protein</fullName>
    </submittedName>
</protein>
<keyword evidence="1" id="KW-0472">Membrane</keyword>